<sequence>MSSEQVSLRMSRQTVLAMRKKMRLNTYRTFITSHINSFMGKEDNVVLADALNLLSPNENEKPQNSRLGDTSASVTSNYRPSLLSNLRGSETGPDELVSEPGLGKYFKGLELLESHKNQTSVQEHLDHLLAGINFVSQPNSNEKSSYELLNTSPKELSSYIRRLSTEQSIIQVFETFYYQNALTPKITMDLFLNKNVVDLNKFPIKLNKISSDDVCFKSWTHLDFLHVNIVLLKKFHDLKQPLQIIKNLQENFELQYLPSIKTGTLTPFYERIVWKFYFDYLSSLEANQEKSEEFYIKSLNRLNSTFLIWESSIRRSTEIVQFALDHHKRELNPLQSAFLKLVGSRLTRDVIDQELAASSPLNPKSRTLSKLKQMSIKYKIYGFPNITSNESLSIETRSVLYLFINAMESIILDEFVTREGLSEADSVLEIMQLFKDIKMYKETELMNIKPGESNDGGDWTKLFVAVEKLRKI</sequence>
<name>A0ABP0E7U6_9ASCO</name>
<dbReference type="EMBL" id="OZ004254">
    <property type="protein sequence ID" value="CAK7897471.1"/>
    <property type="molecule type" value="Genomic_DNA"/>
</dbReference>
<proteinExistence type="predicted"/>
<evidence type="ECO:0000313" key="2">
    <source>
        <dbReference type="EMBL" id="CAK7897471.1"/>
    </source>
</evidence>
<accession>A0ABP0E7U6</accession>
<feature type="compositionally biased region" description="Polar residues" evidence="1">
    <location>
        <begin position="64"/>
        <end position="88"/>
    </location>
</feature>
<protein>
    <submittedName>
        <fullName evidence="2">Uncharacterized protein</fullName>
    </submittedName>
</protein>
<feature type="region of interest" description="Disordered" evidence="1">
    <location>
        <begin position="56"/>
        <end position="94"/>
    </location>
</feature>
<keyword evidence="3" id="KW-1185">Reference proteome</keyword>
<evidence type="ECO:0000256" key="1">
    <source>
        <dbReference type="SAM" id="MobiDB-lite"/>
    </source>
</evidence>
<reference evidence="2 3" key="1">
    <citation type="submission" date="2024-01" db="EMBL/GenBank/DDBJ databases">
        <authorList>
            <consortium name="Genoscope - CEA"/>
            <person name="William W."/>
        </authorList>
    </citation>
    <scope>NUCLEOTIDE SEQUENCE [LARGE SCALE GENOMIC DNA]</scope>
    <source>
        <strain evidence="2 3">29B2s-10</strain>
    </source>
</reference>
<dbReference type="Proteomes" id="UP001497600">
    <property type="component" value="Chromosome B"/>
</dbReference>
<evidence type="ECO:0000313" key="3">
    <source>
        <dbReference type="Proteomes" id="UP001497600"/>
    </source>
</evidence>
<gene>
    <name evidence="2" type="ORF">CAAN4_B09956</name>
</gene>
<organism evidence="2 3">
    <name type="scientific">[Candida] anglica</name>
    <dbReference type="NCBI Taxonomy" id="148631"/>
    <lineage>
        <taxon>Eukaryota</taxon>
        <taxon>Fungi</taxon>
        <taxon>Dikarya</taxon>
        <taxon>Ascomycota</taxon>
        <taxon>Saccharomycotina</taxon>
        <taxon>Pichiomycetes</taxon>
        <taxon>Debaryomycetaceae</taxon>
        <taxon>Kurtzmaniella</taxon>
    </lineage>
</organism>